<gene>
    <name evidence="2" type="ORF">HNR23_001382</name>
</gene>
<protein>
    <recommendedName>
        <fullName evidence="1">DUF6879 domain-containing protein</fullName>
    </recommendedName>
</protein>
<dbReference type="EMBL" id="JACHDS010000001">
    <property type="protein sequence ID" value="MBB6171322.1"/>
    <property type="molecule type" value="Genomic_DNA"/>
</dbReference>
<reference evidence="2 3" key="1">
    <citation type="submission" date="2020-08" db="EMBL/GenBank/DDBJ databases">
        <title>Sequencing the genomes of 1000 actinobacteria strains.</title>
        <authorList>
            <person name="Klenk H.-P."/>
        </authorList>
    </citation>
    <scope>NUCLEOTIDE SEQUENCE [LARGE SCALE GENOMIC DNA]</scope>
    <source>
        <strain evidence="2 3">DSM 46659</strain>
    </source>
</reference>
<evidence type="ECO:0000313" key="3">
    <source>
        <dbReference type="Proteomes" id="UP000546642"/>
    </source>
</evidence>
<dbReference type="InterPro" id="IPR049244">
    <property type="entry name" value="DUF6879"/>
</dbReference>
<name>A0A7W9YFV1_9ACTN</name>
<dbReference type="Proteomes" id="UP000546642">
    <property type="component" value="Unassembled WGS sequence"/>
</dbReference>
<accession>A0A7W9YFV1</accession>
<comment type="caution">
    <text evidence="2">The sequence shown here is derived from an EMBL/GenBank/DDBJ whole genome shotgun (WGS) entry which is preliminary data.</text>
</comment>
<organism evidence="2 3">
    <name type="scientific">Nocardiopsis mwathae</name>
    <dbReference type="NCBI Taxonomy" id="1472723"/>
    <lineage>
        <taxon>Bacteria</taxon>
        <taxon>Bacillati</taxon>
        <taxon>Actinomycetota</taxon>
        <taxon>Actinomycetes</taxon>
        <taxon>Streptosporangiales</taxon>
        <taxon>Nocardiopsidaceae</taxon>
        <taxon>Nocardiopsis</taxon>
    </lineage>
</organism>
<dbReference type="Pfam" id="PF21806">
    <property type="entry name" value="DUF6879"/>
    <property type="match status" value="1"/>
</dbReference>
<dbReference type="RefSeq" id="WP_343070451.1">
    <property type="nucleotide sequence ID" value="NZ_JACHDS010000001.1"/>
</dbReference>
<evidence type="ECO:0000313" key="2">
    <source>
        <dbReference type="EMBL" id="MBB6171322.1"/>
    </source>
</evidence>
<dbReference type="AlphaFoldDB" id="A0A7W9YFV1"/>
<feature type="domain" description="DUF6879" evidence="1">
    <location>
        <begin position="76"/>
        <end position="243"/>
    </location>
</feature>
<keyword evidence="3" id="KW-1185">Reference proteome</keyword>
<sequence>MRLRFLGTDSERGTCPTLYETDRGTIAVQGYKVADPQALADVRSLAEDEDVVEVPRELLRYADRERTSMSKFISDEEFDQLFVDFEHTAWKLEVRDRYAIPQERETLQRFLTTGDIGRDESDLETSWWHRNVVQSRKEGKIWQRVRVVTEPLSNYIRWEHAVTRYNNAAGEDIRWLPRDHSAVNQLPDLDFWLFDSKRLCILHFDENDEVTSFEVIDDPLIVAQHCQWRDIAWHYATPHDEYTPGAAKRFNT</sequence>
<evidence type="ECO:0000259" key="1">
    <source>
        <dbReference type="Pfam" id="PF21806"/>
    </source>
</evidence>
<proteinExistence type="predicted"/>